<organism evidence="6 7">
    <name type="scientific">Mycolicibacterium conceptionense</name>
    <dbReference type="NCBI Taxonomy" id="451644"/>
    <lineage>
        <taxon>Bacteria</taxon>
        <taxon>Bacillati</taxon>
        <taxon>Actinomycetota</taxon>
        <taxon>Actinomycetes</taxon>
        <taxon>Mycobacteriales</taxon>
        <taxon>Mycobacteriaceae</taxon>
        <taxon>Mycolicibacterium</taxon>
    </lineage>
</organism>
<dbReference type="PATRIC" id="fig|451644.5.peg.2465"/>
<dbReference type="InterPro" id="IPR015797">
    <property type="entry name" value="NUDIX_hydrolase-like_dom_sf"/>
</dbReference>
<evidence type="ECO:0000256" key="4">
    <source>
        <dbReference type="RuleBase" id="RU003476"/>
    </source>
</evidence>
<accession>A0A0J8WYY8</accession>
<dbReference type="PANTHER" id="PTHR43046:SF2">
    <property type="entry name" value="8-OXO-DGTP DIPHOSPHATASE-RELATED"/>
    <property type="match status" value="1"/>
</dbReference>
<evidence type="ECO:0000256" key="1">
    <source>
        <dbReference type="ARBA" id="ARBA00001946"/>
    </source>
</evidence>
<comment type="cofactor">
    <cofactor evidence="1">
        <name>Mg(2+)</name>
        <dbReference type="ChEBI" id="CHEBI:18420"/>
    </cofactor>
</comment>
<dbReference type="PROSITE" id="PS51462">
    <property type="entry name" value="NUDIX"/>
    <property type="match status" value="1"/>
</dbReference>
<reference evidence="6 7" key="1">
    <citation type="submission" date="2015-06" db="EMBL/GenBank/DDBJ databases">
        <title>Genome sequence of Mycobacterium conceptionense strain MLE.</title>
        <authorList>
            <person name="Greninger A.L."/>
            <person name="Cunningham G."/>
            <person name="Chiu C.Y."/>
            <person name="Miller S."/>
        </authorList>
    </citation>
    <scope>NUCLEOTIDE SEQUENCE [LARGE SCALE GENOMIC DNA]</scope>
    <source>
        <strain evidence="6 7">MLE</strain>
    </source>
</reference>
<dbReference type="InterPro" id="IPR020084">
    <property type="entry name" value="NUDIX_hydrolase_CS"/>
</dbReference>
<sequence>MCAPSGFSVSVAGVVVDGDNVLITQRADNGNWEPPGGILERGETFVEGVAREVLEETGLVVEPTLFTGCYLNMRAHVVALVFRCTALSGQLRLSAETQGLRWVRVQEAASWMSPVFGIRVEDAVNSLGETVIRYHDGTTLI</sequence>
<dbReference type="AlphaFoldDB" id="A0A0J8WYY8"/>
<evidence type="ECO:0000259" key="5">
    <source>
        <dbReference type="PROSITE" id="PS51462"/>
    </source>
</evidence>
<feature type="domain" description="Nudix hydrolase" evidence="5">
    <location>
        <begin position="4"/>
        <end position="125"/>
    </location>
</feature>
<comment type="similarity">
    <text evidence="2 4">Belongs to the Nudix hydrolase family.</text>
</comment>
<protein>
    <recommendedName>
        <fullName evidence="5">Nudix hydrolase domain-containing protein</fullName>
    </recommendedName>
</protein>
<name>A0A0J8WYY8_9MYCO</name>
<dbReference type="GO" id="GO:0016787">
    <property type="term" value="F:hydrolase activity"/>
    <property type="evidence" value="ECO:0007669"/>
    <property type="project" value="UniProtKB-KW"/>
</dbReference>
<dbReference type="PRINTS" id="PR00502">
    <property type="entry name" value="NUDIXFAMILY"/>
</dbReference>
<gene>
    <name evidence="6" type="ORF">ACT17_11920</name>
</gene>
<keyword evidence="3 4" id="KW-0378">Hydrolase</keyword>
<comment type="caution">
    <text evidence="6">The sequence shown here is derived from an EMBL/GenBank/DDBJ whole genome shotgun (WGS) entry which is preliminary data.</text>
</comment>
<dbReference type="PROSITE" id="PS00893">
    <property type="entry name" value="NUDIX_BOX"/>
    <property type="match status" value="1"/>
</dbReference>
<proteinExistence type="inferred from homology"/>
<dbReference type="SUPFAM" id="SSF55811">
    <property type="entry name" value="Nudix"/>
    <property type="match status" value="1"/>
</dbReference>
<dbReference type="Pfam" id="PF00293">
    <property type="entry name" value="NUDIX"/>
    <property type="match status" value="1"/>
</dbReference>
<evidence type="ECO:0000313" key="7">
    <source>
        <dbReference type="Proteomes" id="UP000037594"/>
    </source>
</evidence>
<dbReference type="Gene3D" id="3.90.79.10">
    <property type="entry name" value="Nucleoside Triphosphate Pyrophosphohydrolase"/>
    <property type="match status" value="1"/>
</dbReference>
<dbReference type="EMBL" id="LFOD01000008">
    <property type="protein sequence ID" value="KMV18384.1"/>
    <property type="molecule type" value="Genomic_DNA"/>
</dbReference>
<evidence type="ECO:0000256" key="2">
    <source>
        <dbReference type="ARBA" id="ARBA00005582"/>
    </source>
</evidence>
<dbReference type="InterPro" id="IPR000086">
    <property type="entry name" value="NUDIX_hydrolase_dom"/>
</dbReference>
<dbReference type="InterPro" id="IPR020476">
    <property type="entry name" value="Nudix_hydrolase"/>
</dbReference>
<dbReference type="Proteomes" id="UP000037594">
    <property type="component" value="Unassembled WGS sequence"/>
</dbReference>
<evidence type="ECO:0000256" key="3">
    <source>
        <dbReference type="ARBA" id="ARBA00022801"/>
    </source>
</evidence>
<dbReference type="PANTHER" id="PTHR43046">
    <property type="entry name" value="GDP-MANNOSE MANNOSYL HYDROLASE"/>
    <property type="match status" value="1"/>
</dbReference>
<evidence type="ECO:0000313" key="6">
    <source>
        <dbReference type="EMBL" id="KMV18384.1"/>
    </source>
</evidence>